<dbReference type="Proteomes" id="UP001058267">
    <property type="component" value="Chromosome"/>
</dbReference>
<proteinExistence type="predicted"/>
<feature type="compositionally biased region" description="Basic and acidic residues" evidence="1">
    <location>
        <begin position="139"/>
        <end position="148"/>
    </location>
</feature>
<evidence type="ECO:0000313" key="4">
    <source>
        <dbReference type="Proteomes" id="UP001058267"/>
    </source>
</evidence>
<organism evidence="3 4">
    <name type="scientific">Alistipes senegalensis JC50</name>
    <dbReference type="NCBI Taxonomy" id="1033732"/>
    <lineage>
        <taxon>Bacteria</taxon>
        <taxon>Pseudomonadati</taxon>
        <taxon>Bacteroidota</taxon>
        <taxon>Bacteroidia</taxon>
        <taxon>Bacteroidales</taxon>
        <taxon>Rikenellaceae</taxon>
        <taxon>Alistipes</taxon>
    </lineage>
</organism>
<dbReference type="Gene3D" id="1.10.260.40">
    <property type="entry name" value="lambda repressor-like DNA-binding domains"/>
    <property type="match status" value="1"/>
</dbReference>
<dbReference type="CDD" id="cd00093">
    <property type="entry name" value="HTH_XRE"/>
    <property type="match status" value="1"/>
</dbReference>
<accession>A0ABY5VBA9</accession>
<dbReference type="Pfam" id="PF01381">
    <property type="entry name" value="HTH_3"/>
    <property type="match status" value="1"/>
</dbReference>
<reference evidence="3" key="1">
    <citation type="journal article" date="2022" name="Cell">
        <title>Design, construction, and in vivo augmentation of a complex gut microbiome.</title>
        <authorList>
            <person name="Cheng A.G."/>
            <person name="Ho P.Y."/>
            <person name="Aranda-Diaz A."/>
            <person name="Jain S."/>
            <person name="Yu F.B."/>
            <person name="Meng X."/>
            <person name="Wang M."/>
            <person name="Iakiviak M."/>
            <person name="Nagashima K."/>
            <person name="Zhao A."/>
            <person name="Murugkar P."/>
            <person name="Patil A."/>
            <person name="Atabakhsh K."/>
            <person name="Weakley A."/>
            <person name="Yan J."/>
            <person name="Brumbaugh A.R."/>
            <person name="Higginbottom S."/>
            <person name="Dimas A."/>
            <person name="Shiver A.L."/>
            <person name="Deutschbauer A."/>
            <person name="Neff N."/>
            <person name="Sonnenburg J.L."/>
            <person name="Huang K.C."/>
            <person name="Fischbach M.A."/>
        </authorList>
    </citation>
    <scope>NUCLEOTIDE SEQUENCE</scope>
    <source>
        <strain evidence="3">JC50</strain>
    </source>
</reference>
<dbReference type="PROSITE" id="PS50943">
    <property type="entry name" value="HTH_CROC1"/>
    <property type="match status" value="1"/>
</dbReference>
<feature type="domain" description="HTH cro/C1-type" evidence="2">
    <location>
        <begin position="4"/>
        <end position="37"/>
    </location>
</feature>
<feature type="region of interest" description="Disordered" evidence="1">
    <location>
        <begin position="125"/>
        <end position="148"/>
    </location>
</feature>
<evidence type="ECO:0000256" key="1">
    <source>
        <dbReference type="SAM" id="MobiDB-lite"/>
    </source>
</evidence>
<name>A0ABY5VBA9_9BACT</name>
<gene>
    <name evidence="3" type="ORF">NQ519_04790</name>
</gene>
<protein>
    <submittedName>
        <fullName evidence="3">Helix-turn-helix transcriptional regulator</fullName>
    </submittedName>
</protein>
<keyword evidence="4" id="KW-1185">Reference proteome</keyword>
<sequence length="148" mass="16803">MIDLQRFRKEHKIKQCDIATLFGVSQPYVSAIERGVRPLNEEQFRLLYNRYGDILLPYKITERPIFETQELAKIEMPREVFDKISRLIDTVCAQQETIAGQQGTIAGQQDLLSKMQILVDKALTPPHHKADTMDGADSEGGRDTSKVG</sequence>
<dbReference type="InterPro" id="IPR010982">
    <property type="entry name" value="Lambda_DNA-bd_dom_sf"/>
</dbReference>
<dbReference type="SUPFAM" id="SSF47413">
    <property type="entry name" value="lambda repressor-like DNA-binding domains"/>
    <property type="match status" value="1"/>
</dbReference>
<evidence type="ECO:0000313" key="3">
    <source>
        <dbReference type="EMBL" id="UWN66156.1"/>
    </source>
</evidence>
<dbReference type="EMBL" id="CP102252">
    <property type="protein sequence ID" value="UWN66156.1"/>
    <property type="molecule type" value="Genomic_DNA"/>
</dbReference>
<dbReference type="RefSeq" id="WP_019152302.1">
    <property type="nucleotide sequence ID" value="NZ_CP102252.1"/>
</dbReference>
<evidence type="ECO:0000259" key="2">
    <source>
        <dbReference type="PROSITE" id="PS50943"/>
    </source>
</evidence>
<dbReference type="InterPro" id="IPR001387">
    <property type="entry name" value="Cro/C1-type_HTH"/>
</dbReference>